<comment type="caution">
    <text evidence="3">The sequence shown here is derived from an EMBL/GenBank/DDBJ whole genome shotgun (WGS) entry which is preliminary data.</text>
</comment>
<feature type="transmembrane region" description="Helical" evidence="2">
    <location>
        <begin position="153"/>
        <end position="174"/>
    </location>
</feature>
<organism evidence="3 4">
    <name type="scientific">Acrocarpospora pleiomorpha</name>
    <dbReference type="NCBI Taxonomy" id="90975"/>
    <lineage>
        <taxon>Bacteria</taxon>
        <taxon>Bacillati</taxon>
        <taxon>Actinomycetota</taxon>
        <taxon>Actinomycetes</taxon>
        <taxon>Streptosporangiales</taxon>
        <taxon>Streptosporangiaceae</taxon>
        <taxon>Acrocarpospora</taxon>
    </lineage>
</organism>
<keyword evidence="4" id="KW-1185">Reference proteome</keyword>
<evidence type="ECO:0000313" key="4">
    <source>
        <dbReference type="Proteomes" id="UP000377595"/>
    </source>
</evidence>
<dbReference type="EMBL" id="BLAF01000074">
    <property type="protein sequence ID" value="GES25841.1"/>
    <property type="molecule type" value="Genomic_DNA"/>
</dbReference>
<accession>A0A5M3Y247</accession>
<feature type="transmembrane region" description="Helical" evidence="2">
    <location>
        <begin position="289"/>
        <end position="305"/>
    </location>
</feature>
<feature type="transmembrane region" description="Helical" evidence="2">
    <location>
        <begin position="227"/>
        <end position="245"/>
    </location>
</feature>
<name>A0A5M3Y247_9ACTN</name>
<dbReference type="Gene3D" id="2.160.20.80">
    <property type="entry name" value="E3 ubiquitin-protein ligase SopA"/>
    <property type="match status" value="2"/>
</dbReference>
<evidence type="ECO:0000256" key="2">
    <source>
        <dbReference type="SAM" id="Phobius"/>
    </source>
</evidence>
<evidence type="ECO:0000313" key="3">
    <source>
        <dbReference type="EMBL" id="GES25841.1"/>
    </source>
</evidence>
<evidence type="ECO:0008006" key="5">
    <source>
        <dbReference type="Google" id="ProtNLM"/>
    </source>
</evidence>
<keyword evidence="2" id="KW-1133">Transmembrane helix</keyword>
<dbReference type="Pfam" id="PF00805">
    <property type="entry name" value="Pentapeptide"/>
    <property type="match status" value="3"/>
</dbReference>
<evidence type="ECO:0000256" key="1">
    <source>
        <dbReference type="ARBA" id="ARBA00022737"/>
    </source>
</evidence>
<keyword evidence="2" id="KW-0472">Membrane</keyword>
<protein>
    <recommendedName>
        <fullName evidence="5">Pentapeptide repeat protein</fullName>
    </recommendedName>
</protein>
<dbReference type="SUPFAM" id="SSF141571">
    <property type="entry name" value="Pentapeptide repeat-like"/>
    <property type="match status" value="1"/>
</dbReference>
<feature type="transmembrane region" description="Helical" evidence="2">
    <location>
        <begin position="64"/>
        <end position="82"/>
    </location>
</feature>
<dbReference type="AlphaFoldDB" id="A0A5M3Y247"/>
<dbReference type="InterPro" id="IPR001646">
    <property type="entry name" value="5peptide_repeat"/>
</dbReference>
<feature type="transmembrane region" description="Helical" evidence="2">
    <location>
        <begin position="194"/>
        <end position="215"/>
    </location>
</feature>
<proteinExistence type="predicted"/>
<dbReference type="Proteomes" id="UP000377595">
    <property type="component" value="Unassembled WGS sequence"/>
</dbReference>
<gene>
    <name evidence="3" type="ORF">Aple_087400</name>
</gene>
<dbReference type="PANTHER" id="PTHR47485">
    <property type="entry name" value="THYLAKOID LUMENAL 17.4 KDA PROTEIN, CHLOROPLASTIC"/>
    <property type="match status" value="1"/>
</dbReference>
<keyword evidence="2" id="KW-0812">Transmembrane</keyword>
<keyword evidence="1" id="KW-0677">Repeat</keyword>
<dbReference type="PANTHER" id="PTHR47485:SF1">
    <property type="entry name" value="THYLAKOID LUMENAL 17.4 KDA PROTEIN, CHLOROPLASTIC"/>
    <property type="match status" value="1"/>
</dbReference>
<dbReference type="OrthoDB" id="4808153at2"/>
<feature type="transmembrane region" description="Helical" evidence="2">
    <location>
        <begin position="107"/>
        <end position="133"/>
    </location>
</feature>
<sequence>MPKVPRWAVWVLSALTVGVVTSSLLRAGRVVPGPAAPEEEILPPDTGGQLDPLVPAWPRKLLTGFARTLMLVALLFFVFYWLATRPAYFSDYCSCQLPFMFRETSDWLSVSLFHVVLWSGVVLSALWLFLVRIWGLGTRARPVTRIHGQISRICWQATAALAYMMSLLVLVTLATYRSNGSNWLIPESDAVIEFGWGGLLISWTLYVSASVTIASLATDLKWPMDTLYVYAIVAFGCAAFLVAQLTRERSFVIESIGLTASAYVLVCVLGAGALLWAQDASSKASRSNLGAAIIGGGVIAFVIFAQQDAADQGREEQAVLNALRTQQDLTGADLRGRDLSAMSLRGRQLRDANLTGTQLSGADLSRARLADALLVGSLFSDAKLANADMSHAEITCADFYNADLRGANLSDVTVDVSVTEGKAELGEDKARNNGFSLSRNLCETEDEDLWSTISFERADLRNTTLKNADLRRASFCGADLRGADLTQARLYLLESDATSTKFYARFHDAKFDATTLWPPRFQPEAIQGDSIGSCGIYDGT</sequence>
<reference evidence="3 4" key="1">
    <citation type="submission" date="2019-10" db="EMBL/GenBank/DDBJ databases">
        <title>Whole genome shotgun sequence of Acrocarpospora pleiomorpha NBRC 16267.</title>
        <authorList>
            <person name="Ichikawa N."/>
            <person name="Kimura A."/>
            <person name="Kitahashi Y."/>
            <person name="Komaki H."/>
            <person name="Oguchi A."/>
        </authorList>
    </citation>
    <scope>NUCLEOTIDE SEQUENCE [LARGE SCALE GENOMIC DNA]</scope>
    <source>
        <strain evidence="3 4">NBRC 16267</strain>
    </source>
</reference>
<feature type="transmembrane region" description="Helical" evidence="2">
    <location>
        <begin position="251"/>
        <end position="277"/>
    </location>
</feature>